<evidence type="ECO:0000313" key="3">
    <source>
        <dbReference type="Proteomes" id="UP000660262"/>
    </source>
</evidence>
<feature type="region of interest" description="Disordered" evidence="1">
    <location>
        <begin position="154"/>
        <end position="174"/>
    </location>
</feature>
<feature type="region of interest" description="Disordered" evidence="1">
    <location>
        <begin position="190"/>
        <end position="387"/>
    </location>
</feature>
<protein>
    <submittedName>
        <fullName evidence="2">Uncharacterized protein</fullName>
    </submittedName>
</protein>
<comment type="caution">
    <text evidence="2">The sequence shown here is derived from an EMBL/GenBank/DDBJ whole genome shotgun (WGS) entry which is preliminary data.</text>
</comment>
<feature type="region of interest" description="Disordered" evidence="1">
    <location>
        <begin position="59"/>
        <end position="97"/>
    </location>
</feature>
<feature type="compositionally biased region" description="Basic and acidic residues" evidence="1">
    <location>
        <begin position="199"/>
        <end position="212"/>
    </location>
</feature>
<feature type="compositionally biased region" description="Low complexity" evidence="1">
    <location>
        <begin position="165"/>
        <end position="174"/>
    </location>
</feature>
<dbReference type="EMBL" id="BNJQ01000009">
    <property type="protein sequence ID" value="GHP04951.1"/>
    <property type="molecule type" value="Genomic_DNA"/>
</dbReference>
<feature type="compositionally biased region" description="Low complexity" evidence="1">
    <location>
        <begin position="331"/>
        <end position="342"/>
    </location>
</feature>
<feature type="compositionally biased region" description="Basic and acidic residues" evidence="1">
    <location>
        <begin position="222"/>
        <end position="234"/>
    </location>
</feature>
<gene>
    <name evidence="2" type="ORF">PPROV_000370300</name>
</gene>
<evidence type="ECO:0000313" key="2">
    <source>
        <dbReference type="EMBL" id="GHP04951.1"/>
    </source>
</evidence>
<feature type="compositionally biased region" description="Polar residues" evidence="1">
    <location>
        <begin position="260"/>
        <end position="274"/>
    </location>
</feature>
<evidence type="ECO:0000256" key="1">
    <source>
        <dbReference type="SAM" id="MobiDB-lite"/>
    </source>
</evidence>
<feature type="compositionally biased region" description="Low complexity" evidence="1">
    <location>
        <begin position="354"/>
        <end position="379"/>
    </location>
</feature>
<keyword evidence="3" id="KW-1185">Reference proteome</keyword>
<organism evidence="2 3">
    <name type="scientific">Pycnococcus provasolii</name>
    <dbReference type="NCBI Taxonomy" id="41880"/>
    <lineage>
        <taxon>Eukaryota</taxon>
        <taxon>Viridiplantae</taxon>
        <taxon>Chlorophyta</taxon>
        <taxon>Pseudoscourfieldiophyceae</taxon>
        <taxon>Pseudoscourfieldiales</taxon>
        <taxon>Pycnococcaceae</taxon>
        <taxon>Pycnococcus</taxon>
    </lineage>
</organism>
<reference evidence="2" key="1">
    <citation type="submission" date="2020-10" db="EMBL/GenBank/DDBJ databases">
        <title>Unveiling of a novel bifunctional photoreceptor, Dualchrome1, isolated from a cosmopolitan green alga.</title>
        <authorList>
            <person name="Suzuki S."/>
            <person name="Kawachi M."/>
        </authorList>
    </citation>
    <scope>NUCLEOTIDE SEQUENCE</scope>
    <source>
        <strain evidence="2">NIES 2893</strain>
    </source>
</reference>
<proteinExistence type="predicted"/>
<dbReference type="Proteomes" id="UP000660262">
    <property type="component" value="Unassembled WGS sequence"/>
</dbReference>
<sequence length="439" mass="46116">MNRYAFERSALLGGVSPDHAGLSGRIHAAWMRDLRGAPSPTASVDFGLASSKKTKVKTAYKRAPLTPSASSPSVMAKPAWNATPKKKEEKAWKPLPGDETWRDELRASLGEHEAAVLAARLATPTSTQKTRRITPTSTAKAPRYDAYARGSSVTSAGTPAAVGRPVPAQSASPAPGAAFAKTYASAARSGALGKGSDAAVERSKNFRKDERSNAGLQHVRRSRGEKDASVRRAIDAAVVTQAGKLGSKPITRPSEGPPTNRGTPLRQPSTTASSLRREASDLAASARLSPKPSASFVSTPGTGRDRPPRPSSAQGRLMSPYVMRRRDAEEMAAAEAAGAESPSPAPKMRRQLASSTPTSSVRRVRPASSNSSPSHVASPKVMVGGSSPASPAIVGARVARELEHLSKFVMVEISALRNAVEDVSIRLGKLEAARSSQRS</sequence>
<name>A0A830HH40_9CHLO</name>
<accession>A0A830HH40</accession>
<dbReference type="AlphaFoldDB" id="A0A830HH40"/>